<dbReference type="EMBL" id="BASE01000046">
    <property type="protein sequence ID" value="GAM14103.1"/>
    <property type="molecule type" value="Genomic_DNA"/>
</dbReference>
<dbReference type="NCBIfam" id="TIGR00370">
    <property type="entry name" value="5-oxoprolinase subunit PxpB"/>
    <property type="match status" value="1"/>
</dbReference>
<evidence type="ECO:0000256" key="1">
    <source>
        <dbReference type="ARBA" id="ARBA00022741"/>
    </source>
</evidence>
<name>A0A0A8X2D6_MESS1</name>
<dbReference type="SUPFAM" id="SSF160467">
    <property type="entry name" value="PH0987 N-terminal domain-like"/>
    <property type="match status" value="1"/>
</dbReference>
<keyword evidence="6" id="KW-1185">Reference proteome</keyword>
<sequence length="238" mass="26947">MEFKISPLGDVAVVLSFGNEINERTNRQIQLFVSKLEIEKIRGIIEWVPAYTSLTIYYQPEMIAYESLKAELEKVSLSPGESKSDRKFVYEIPVCYGGEWGVDLAYVADYHGMEKQEVIDIHANREYLIYMMGFMPGFPYLGGLPEKLAVPRLEKPRQSVVPGAVGIGGNQTGIYPADVPSGWRIIGTTPVTLFSPEKEEPFLFGSGQYIKFVPISEEQFLTIKQMGDTYEVKRIEKR</sequence>
<dbReference type="GO" id="GO:0004039">
    <property type="term" value="F:allophanate hydrolase activity"/>
    <property type="evidence" value="ECO:0007669"/>
    <property type="project" value="UniProtKB-EC"/>
</dbReference>
<accession>A0A0A8X2D6</accession>
<protein>
    <submittedName>
        <fullName evidence="5">Allophanate hydrolase 2 subunit 1</fullName>
        <ecNumber evidence="5">3.5.1.54</ecNumber>
    </submittedName>
</protein>
<keyword evidence="3" id="KW-0067">ATP-binding</keyword>
<dbReference type="Gene3D" id="3.30.1360.40">
    <property type="match status" value="1"/>
</dbReference>
<evidence type="ECO:0000256" key="2">
    <source>
        <dbReference type="ARBA" id="ARBA00022801"/>
    </source>
</evidence>
<dbReference type="InterPro" id="IPR003833">
    <property type="entry name" value="CT_C_D"/>
</dbReference>
<dbReference type="SMART" id="SM00796">
    <property type="entry name" value="AHS1"/>
    <property type="match status" value="1"/>
</dbReference>
<gene>
    <name evidence="5" type="ORF">SAMD00020551_2250</name>
</gene>
<dbReference type="PANTHER" id="PTHR34698:SF2">
    <property type="entry name" value="5-OXOPROLINASE SUBUNIT B"/>
    <property type="match status" value="1"/>
</dbReference>
<dbReference type="STRING" id="1321606.SAMD00020551_2250"/>
<dbReference type="PANTHER" id="PTHR34698">
    <property type="entry name" value="5-OXOPROLINASE SUBUNIT B"/>
    <property type="match status" value="1"/>
</dbReference>
<evidence type="ECO:0000313" key="5">
    <source>
        <dbReference type="EMBL" id="GAM14103.1"/>
    </source>
</evidence>
<dbReference type="Pfam" id="PF02682">
    <property type="entry name" value="CT_C_D"/>
    <property type="match status" value="1"/>
</dbReference>
<evidence type="ECO:0000313" key="6">
    <source>
        <dbReference type="Proteomes" id="UP000031014"/>
    </source>
</evidence>
<evidence type="ECO:0000256" key="3">
    <source>
        <dbReference type="ARBA" id="ARBA00022840"/>
    </source>
</evidence>
<dbReference type="GO" id="GO:0005524">
    <property type="term" value="F:ATP binding"/>
    <property type="evidence" value="ECO:0007669"/>
    <property type="project" value="UniProtKB-KW"/>
</dbReference>
<comment type="caution">
    <text evidence="5">The sequence shown here is derived from an EMBL/GenBank/DDBJ whole genome shotgun (WGS) entry which is preliminary data.</text>
</comment>
<feature type="domain" description="Carboxyltransferase" evidence="4">
    <location>
        <begin position="3"/>
        <end position="204"/>
    </location>
</feature>
<dbReference type="SUPFAM" id="SSF50891">
    <property type="entry name" value="Cyclophilin-like"/>
    <property type="match status" value="1"/>
</dbReference>
<reference evidence="5 6" key="1">
    <citation type="submission" date="2013-06" db="EMBL/GenBank/DDBJ databases">
        <title>Whole genome shotgun sequence of Bacillus selenatarsenatis SF-1.</title>
        <authorList>
            <person name="Kuroda M."/>
            <person name="Sei K."/>
            <person name="Yamashita M."/>
            <person name="Ike M."/>
        </authorList>
    </citation>
    <scope>NUCLEOTIDE SEQUENCE [LARGE SCALE GENOMIC DNA]</scope>
    <source>
        <strain evidence="5 6">SF-1</strain>
    </source>
</reference>
<dbReference type="OrthoDB" id="9778567at2"/>
<dbReference type="Gene3D" id="2.40.100.10">
    <property type="entry name" value="Cyclophilin-like"/>
    <property type="match status" value="1"/>
</dbReference>
<keyword evidence="1" id="KW-0547">Nucleotide-binding</keyword>
<dbReference type="AlphaFoldDB" id="A0A0A8X2D6"/>
<dbReference type="Proteomes" id="UP000031014">
    <property type="component" value="Unassembled WGS sequence"/>
</dbReference>
<keyword evidence="2 5" id="KW-0378">Hydrolase</keyword>
<dbReference type="InterPro" id="IPR029000">
    <property type="entry name" value="Cyclophilin-like_dom_sf"/>
</dbReference>
<dbReference type="RefSeq" id="WP_041965894.1">
    <property type="nucleotide sequence ID" value="NZ_BASE01000046.1"/>
</dbReference>
<dbReference type="InterPro" id="IPR010016">
    <property type="entry name" value="PxpB"/>
</dbReference>
<evidence type="ECO:0000259" key="4">
    <source>
        <dbReference type="SMART" id="SM00796"/>
    </source>
</evidence>
<proteinExistence type="predicted"/>
<organism evidence="5 6">
    <name type="scientific">Mesobacillus selenatarsenatis (strain DSM 18680 / JCM 14380 / FERM P-15431 / SF-1)</name>
    <dbReference type="NCBI Taxonomy" id="1321606"/>
    <lineage>
        <taxon>Bacteria</taxon>
        <taxon>Bacillati</taxon>
        <taxon>Bacillota</taxon>
        <taxon>Bacilli</taxon>
        <taxon>Bacillales</taxon>
        <taxon>Bacillaceae</taxon>
        <taxon>Mesobacillus</taxon>
    </lineage>
</organism>
<dbReference type="EC" id="3.5.1.54" evidence="5"/>